<proteinExistence type="predicted"/>
<protein>
    <submittedName>
        <fullName evidence="1">Uncharacterized protein</fullName>
    </submittedName>
</protein>
<organism evidence="1 2">
    <name type="scientific">Streblomastix strix</name>
    <dbReference type="NCBI Taxonomy" id="222440"/>
    <lineage>
        <taxon>Eukaryota</taxon>
        <taxon>Metamonada</taxon>
        <taxon>Preaxostyla</taxon>
        <taxon>Oxymonadida</taxon>
        <taxon>Streblomastigidae</taxon>
        <taxon>Streblomastix</taxon>
    </lineage>
</organism>
<evidence type="ECO:0000313" key="2">
    <source>
        <dbReference type="Proteomes" id="UP000324800"/>
    </source>
</evidence>
<gene>
    <name evidence="1" type="ORF">EZS28_024606</name>
</gene>
<accession>A0A5J4VBD5</accession>
<sequence length="502" mass="58527">MIVRVSRFPLAGLLERKVNTYFGKLIIKDNHQQYYINDAVIRNGQWISVLELLSVASTIKLKWKEQYDGDNQYKKIATQFGFAALKTIYFDLRNGDDFITQWIKQVFVEAKQVSIDNKYDNEDKTEGSSRLASQFDISYKQNESIIGFNSSKFDQAIFSKYLHQDKWMIQSLIGCYGQGKQIVVENKKTKLQINFIDAMNYTQPTCLASFAKDFGNQDNQSKGLFPYEGITYDNYNQELIKSQPFPINAFDSMLKNKTMTDDDCLLYLNDALNYATRWDYLQHYNELDTQIMTQRLDNLINQFNKYNVDMLSFMSHAAKANAIKYAIAYEDFDLNVNYPQSQSQSKPFILSQSYWNSKVIGYNIQDKQNIDEKITRLSIQLRRQCNNSHLPQTIVNDEVYQLIRRNITGGLSNVMHRYNRANIDTMKRYYYNGTNKTITVINTNHIITQICGVDFNSLYPSCFLSQYHTFDKYTYGIMYMCGSVTGVINDPIQARKIIHSYN</sequence>
<dbReference type="EMBL" id="SNRW01008223">
    <property type="protein sequence ID" value="KAA6379866.1"/>
    <property type="molecule type" value="Genomic_DNA"/>
</dbReference>
<comment type="caution">
    <text evidence="1">The sequence shown here is derived from an EMBL/GenBank/DDBJ whole genome shotgun (WGS) entry which is preliminary data.</text>
</comment>
<reference evidence="1 2" key="1">
    <citation type="submission" date="2019-03" db="EMBL/GenBank/DDBJ databases">
        <title>Single cell metagenomics reveals metabolic interactions within the superorganism composed of flagellate Streblomastix strix and complex community of Bacteroidetes bacteria on its surface.</title>
        <authorList>
            <person name="Treitli S.C."/>
            <person name="Kolisko M."/>
            <person name="Husnik F."/>
            <person name="Keeling P."/>
            <person name="Hampl V."/>
        </authorList>
    </citation>
    <scope>NUCLEOTIDE SEQUENCE [LARGE SCALE GENOMIC DNA]</scope>
    <source>
        <strain evidence="1">ST1C</strain>
    </source>
</reference>
<dbReference type="AlphaFoldDB" id="A0A5J4VBD5"/>
<evidence type="ECO:0000313" key="1">
    <source>
        <dbReference type="EMBL" id="KAA6379866.1"/>
    </source>
</evidence>
<name>A0A5J4VBD5_9EUKA</name>
<dbReference type="Proteomes" id="UP000324800">
    <property type="component" value="Unassembled WGS sequence"/>
</dbReference>